<dbReference type="AlphaFoldDB" id="A0A7I7XEE5"/>
<evidence type="ECO:0000313" key="5">
    <source>
        <dbReference type="EMBL" id="BBZ27577.1"/>
    </source>
</evidence>
<dbReference type="InterPro" id="IPR027381">
    <property type="entry name" value="LytR/CpsA/Psr_C"/>
</dbReference>
<evidence type="ECO:0000256" key="1">
    <source>
        <dbReference type="ARBA" id="ARBA00006068"/>
    </source>
</evidence>
<evidence type="ECO:0000259" key="4">
    <source>
        <dbReference type="Pfam" id="PF13399"/>
    </source>
</evidence>
<protein>
    <recommendedName>
        <fullName evidence="7">LytR family transcriptional regulator</fullName>
    </recommendedName>
</protein>
<dbReference type="InterPro" id="IPR004474">
    <property type="entry name" value="LytR_CpsA_psr"/>
</dbReference>
<feature type="domain" description="LytR/CpsA/Psr regulator C-terminal" evidence="4">
    <location>
        <begin position="354"/>
        <end position="439"/>
    </location>
</feature>
<proteinExistence type="inferred from homology"/>
<sequence length="482" mass="49826">MTLARAGVGLFSAAVLALSGMGWWTTDHALSGMTISQALGLTSPRSNGGAMNVLLIGLDSRRDQQGNELPQEILDQLHAGDSDTGGYNTNTLILAHLDADNKVTAFSIPRDDYVAADGIPGYDHIKIKEAYGLAKANAEQALVDQGVGDQEELERKGREAGRAATLRAVRDLTGQPIDYFAEVNLAGFYDLASALGSIQVCLNHAVYDDFSGADFPAGPQSLDASQALAFVRQRHGLDNGDLDRTHRQQAFLVSVLRQLQDGGAVTDMSKFNALVDVAKRDVVLSSGWGPAQFVRISAIAGSNVTFQTLPVLRYDSVDGQDVNIVDPAAIRAEVAAAFSGAAASSTPRPKPSSTVDVINAGDTSGLAGTVSQWLSEQGYAAGEVRNAEAGEPTSTAIGYGDGAGGDADALAKLLNVTGPVQADPALGAGHVRVVLGPSFTLPADIDSAPPSTVSAASVDGTAPTDAPNQGQPVDGHGIPCVD</sequence>
<dbReference type="Pfam" id="PF13399">
    <property type="entry name" value="LytR_C"/>
    <property type="match status" value="1"/>
</dbReference>
<accession>A0A7I7XEE5</accession>
<evidence type="ECO:0000256" key="2">
    <source>
        <dbReference type="SAM" id="MobiDB-lite"/>
    </source>
</evidence>
<comment type="similarity">
    <text evidence="1">Belongs to the LytR/CpsA/Psr (LCP) family.</text>
</comment>
<reference evidence="5 6" key="1">
    <citation type="journal article" date="2019" name="Emerg. Microbes Infect.">
        <title>Comprehensive subspecies identification of 175 nontuberculous mycobacteria species based on 7547 genomic profiles.</title>
        <authorList>
            <person name="Matsumoto Y."/>
            <person name="Kinjo T."/>
            <person name="Motooka D."/>
            <person name="Nabeya D."/>
            <person name="Jung N."/>
            <person name="Uechi K."/>
            <person name="Horii T."/>
            <person name="Iida T."/>
            <person name="Fujita J."/>
            <person name="Nakamura S."/>
        </authorList>
    </citation>
    <scope>NUCLEOTIDE SEQUENCE [LARGE SCALE GENOMIC DNA]</scope>
    <source>
        <strain evidence="5 6">JCM 13574</strain>
    </source>
</reference>
<dbReference type="EMBL" id="AP022610">
    <property type="protein sequence ID" value="BBZ27577.1"/>
    <property type="molecule type" value="Genomic_DNA"/>
</dbReference>
<dbReference type="Gene3D" id="3.40.630.190">
    <property type="entry name" value="LCP protein"/>
    <property type="match status" value="1"/>
</dbReference>
<feature type="region of interest" description="Disordered" evidence="2">
    <location>
        <begin position="445"/>
        <end position="482"/>
    </location>
</feature>
<dbReference type="Gene3D" id="3.30.70.2390">
    <property type="match status" value="1"/>
</dbReference>
<dbReference type="RefSeq" id="WP_372511064.1">
    <property type="nucleotide sequence ID" value="NZ_AP022610.1"/>
</dbReference>
<dbReference type="Pfam" id="PF03816">
    <property type="entry name" value="LytR_cpsA_psr"/>
    <property type="match status" value="1"/>
</dbReference>
<evidence type="ECO:0000259" key="3">
    <source>
        <dbReference type="Pfam" id="PF03816"/>
    </source>
</evidence>
<dbReference type="NCBIfam" id="TIGR00350">
    <property type="entry name" value="lytR_cpsA_psr"/>
    <property type="match status" value="1"/>
</dbReference>
<dbReference type="Proteomes" id="UP000466517">
    <property type="component" value="Chromosome"/>
</dbReference>
<dbReference type="KEGG" id="mmag:MMAD_18720"/>
<organism evidence="5 6">
    <name type="scientific">Mycolicibacterium madagascariense</name>
    <dbReference type="NCBI Taxonomy" id="212765"/>
    <lineage>
        <taxon>Bacteria</taxon>
        <taxon>Bacillati</taxon>
        <taxon>Actinomycetota</taxon>
        <taxon>Actinomycetes</taxon>
        <taxon>Mycobacteriales</taxon>
        <taxon>Mycobacteriaceae</taxon>
        <taxon>Mycolicibacterium</taxon>
    </lineage>
</organism>
<gene>
    <name evidence="5" type="ORF">MMAD_18720</name>
</gene>
<dbReference type="PANTHER" id="PTHR33392:SF6">
    <property type="entry name" value="POLYISOPRENYL-TEICHOIC ACID--PEPTIDOGLYCAN TEICHOIC ACID TRANSFERASE TAGU"/>
    <property type="match status" value="1"/>
</dbReference>
<feature type="compositionally biased region" description="Low complexity" evidence="2">
    <location>
        <begin position="447"/>
        <end position="458"/>
    </location>
</feature>
<dbReference type="InterPro" id="IPR050922">
    <property type="entry name" value="LytR/CpsA/Psr_CW_biosynth"/>
</dbReference>
<evidence type="ECO:0000313" key="6">
    <source>
        <dbReference type="Proteomes" id="UP000466517"/>
    </source>
</evidence>
<evidence type="ECO:0008006" key="7">
    <source>
        <dbReference type="Google" id="ProtNLM"/>
    </source>
</evidence>
<keyword evidence="6" id="KW-1185">Reference proteome</keyword>
<name>A0A7I7XEE5_9MYCO</name>
<feature type="domain" description="Cell envelope-related transcriptional attenuator" evidence="3">
    <location>
        <begin position="88"/>
        <end position="260"/>
    </location>
</feature>
<dbReference type="PANTHER" id="PTHR33392">
    <property type="entry name" value="POLYISOPRENYL-TEICHOIC ACID--PEPTIDOGLYCAN TEICHOIC ACID TRANSFERASE TAGU"/>
    <property type="match status" value="1"/>
</dbReference>